<dbReference type="InterPro" id="IPR004360">
    <property type="entry name" value="Glyas_Fos-R_dOase_dom"/>
</dbReference>
<evidence type="ECO:0000313" key="3">
    <source>
        <dbReference type="EMBL" id="SNQ58963.1"/>
    </source>
</evidence>
<dbReference type="GO" id="GO:0046491">
    <property type="term" value="P:L-methylmalonyl-CoA metabolic process"/>
    <property type="evidence" value="ECO:0007669"/>
    <property type="project" value="TreeGrafter"/>
</dbReference>
<organism evidence="3 4">
    <name type="scientific">Candidatus Methanoperedens nitratireducens</name>
    <dbReference type="NCBI Taxonomy" id="1392998"/>
    <lineage>
        <taxon>Archaea</taxon>
        <taxon>Methanobacteriati</taxon>
        <taxon>Methanobacteriota</taxon>
        <taxon>Stenosarchaea group</taxon>
        <taxon>Methanomicrobia</taxon>
        <taxon>Methanosarcinales</taxon>
        <taxon>ANME-2 cluster</taxon>
        <taxon>Candidatus Methanoperedentaceae</taxon>
        <taxon>Candidatus Methanoperedens</taxon>
    </lineage>
</organism>
<evidence type="ECO:0000256" key="1">
    <source>
        <dbReference type="ARBA" id="ARBA00022723"/>
    </source>
</evidence>
<dbReference type="EMBL" id="FZMP01000004">
    <property type="protein sequence ID" value="SNQ58963.1"/>
    <property type="molecule type" value="Genomic_DNA"/>
</dbReference>
<dbReference type="Pfam" id="PF00903">
    <property type="entry name" value="Glyoxalase"/>
    <property type="match status" value="1"/>
</dbReference>
<dbReference type="RefSeq" id="WP_096203379.1">
    <property type="nucleotide sequence ID" value="NZ_FZMP01000004.1"/>
</dbReference>
<sequence length="136" mass="15233">MIKTIEHIGILTNDLQRSVEFYTDVLGFSISMKIEMDEAGLSAVFVEKDGCRIELMGHRDIPERSEGIELKIGENTLRLNDHIAFSVDDIEATAAGLKKKGVVFELEPVQLEDSMKLASFKDPDGLLIELVENLRQ</sequence>
<dbReference type="InterPro" id="IPR051785">
    <property type="entry name" value="MMCE/EMCE_epimerase"/>
</dbReference>
<dbReference type="OrthoDB" id="275292at2157"/>
<gene>
    <name evidence="3" type="ORF">MNV_1010020</name>
</gene>
<feature type="domain" description="VOC" evidence="2">
    <location>
        <begin position="4"/>
        <end position="133"/>
    </location>
</feature>
<dbReference type="Gene3D" id="3.10.180.10">
    <property type="entry name" value="2,3-Dihydroxybiphenyl 1,2-Dioxygenase, domain 1"/>
    <property type="match status" value="1"/>
</dbReference>
<dbReference type="Proteomes" id="UP000218615">
    <property type="component" value="Unassembled WGS sequence"/>
</dbReference>
<dbReference type="SUPFAM" id="SSF54593">
    <property type="entry name" value="Glyoxalase/Bleomycin resistance protein/Dihydroxybiphenyl dioxygenase"/>
    <property type="match status" value="1"/>
</dbReference>
<keyword evidence="3" id="KW-0456">Lyase</keyword>
<dbReference type="InterPro" id="IPR037523">
    <property type="entry name" value="VOC_core"/>
</dbReference>
<dbReference type="InterPro" id="IPR029068">
    <property type="entry name" value="Glyas_Bleomycin-R_OHBP_Dase"/>
</dbReference>
<evidence type="ECO:0000313" key="4">
    <source>
        <dbReference type="Proteomes" id="UP000218615"/>
    </source>
</evidence>
<reference evidence="4" key="1">
    <citation type="submission" date="2017-06" db="EMBL/GenBank/DDBJ databases">
        <authorList>
            <person name="Cremers G."/>
        </authorList>
    </citation>
    <scope>NUCLEOTIDE SEQUENCE [LARGE SCALE GENOMIC DNA]</scope>
</reference>
<name>A0A284VI65_9EURY</name>
<dbReference type="PANTHER" id="PTHR43048:SF3">
    <property type="entry name" value="METHYLMALONYL-COA EPIMERASE, MITOCHONDRIAL"/>
    <property type="match status" value="1"/>
</dbReference>
<dbReference type="GO" id="GO:0046872">
    <property type="term" value="F:metal ion binding"/>
    <property type="evidence" value="ECO:0007669"/>
    <property type="project" value="UniProtKB-KW"/>
</dbReference>
<keyword evidence="1" id="KW-0479">Metal-binding</keyword>
<accession>A0A284VI65</accession>
<dbReference type="EC" id="4.4.1.5" evidence="3"/>
<keyword evidence="4" id="KW-1185">Reference proteome</keyword>
<dbReference type="PROSITE" id="PS51819">
    <property type="entry name" value="VOC"/>
    <property type="match status" value="1"/>
</dbReference>
<dbReference type="PANTHER" id="PTHR43048">
    <property type="entry name" value="METHYLMALONYL-COA EPIMERASE"/>
    <property type="match status" value="1"/>
</dbReference>
<dbReference type="GO" id="GO:0004462">
    <property type="term" value="F:lactoylglutathione lyase activity"/>
    <property type="evidence" value="ECO:0007669"/>
    <property type="project" value="UniProtKB-EC"/>
</dbReference>
<dbReference type="AlphaFoldDB" id="A0A284VI65"/>
<dbReference type="GO" id="GO:0004493">
    <property type="term" value="F:methylmalonyl-CoA epimerase activity"/>
    <property type="evidence" value="ECO:0007669"/>
    <property type="project" value="TreeGrafter"/>
</dbReference>
<evidence type="ECO:0000259" key="2">
    <source>
        <dbReference type="PROSITE" id="PS51819"/>
    </source>
</evidence>
<proteinExistence type="predicted"/>
<protein>
    <submittedName>
        <fullName evidence="3">Putative lactoylglutathione lyase</fullName>
        <ecNumber evidence="3">4.4.1.5</ecNumber>
    </submittedName>
</protein>